<evidence type="ECO:0000313" key="10">
    <source>
        <dbReference type="EMBL" id="KAG7447786.1"/>
    </source>
</evidence>
<dbReference type="PROSITE" id="PS51873">
    <property type="entry name" value="TRIAD"/>
    <property type="match status" value="1"/>
</dbReference>
<dbReference type="InterPro" id="IPR002867">
    <property type="entry name" value="IBR_dom"/>
</dbReference>
<dbReference type="PANTHER" id="PTHR22770">
    <property type="entry name" value="UBIQUITIN CONJUGATING ENZYME 7 INTERACTING PROTEIN-RELATED"/>
    <property type="match status" value="1"/>
</dbReference>
<dbReference type="Gene3D" id="1.20.120.1750">
    <property type="match status" value="1"/>
</dbReference>
<evidence type="ECO:0000256" key="2">
    <source>
        <dbReference type="ARBA" id="ARBA00022679"/>
    </source>
</evidence>
<keyword evidence="5" id="KW-0863">Zinc-finger</keyword>
<proteinExistence type="predicted"/>
<dbReference type="CDD" id="cd20339">
    <property type="entry name" value="BRcat_RBR_RNF216"/>
    <property type="match status" value="1"/>
</dbReference>
<dbReference type="RefSeq" id="XP_043041286.1">
    <property type="nucleotide sequence ID" value="XM_043186011.1"/>
</dbReference>
<evidence type="ECO:0000256" key="8">
    <source>
        <dbReference type="SAM" id="MobiDB-lite"/>
    </source>
</evidence>
<keyword evidence="11" id="KW-1185">Reference proteome</keyword>
<keyword evidence="7" id="KW-0862">Zinc</keyword>
<dbReference type="InterPro" id="IPR044066">
    <property type="entry name" value="TRIAD_supradom"/>
</dbReference>
<sequence>MGVIEISSSPEPPDFPAVKRRGRRLVKGRGKGRARTPVDIIDITNSDSDPWAVQEIPSAAHSAAGPSTSTSVINITDDEDPLIVNTGASTSAAAAADALAQVLEIVPDVEPNYAQELIAGTLPTFGDKVVETVLHFLFEDAGYPKAEKRRRAASGSGADGSVSKKVRGGGEVDYASTERPFAGGPDYADLAIEQLTLDFPSMPKPFLRKLFREKGSFYAPTYLHIVREKKRGAKLDYIPKKTLTRRGKGKERAEVDAEFEREKAWLDGHDEEGKTVFPEEEAPEGEGFECGCCFSEYPFNKMVQCPEAHLFCSDCLTAYTSTQLGAYDVNILCMDQSGCKRPFPESELRRFLSPKLMELYERVKQRKEIEAAGLDGLEECPFCEFKCVIENPDERLFRCGNEETCGAITCRSCKKVDHLPKSCKEMEEDRHLDGRHTIEEAMTKALMRNCPKCQKAFIKEAGCNKMMCPNCQTLSCYVCRQVITGYDHFNPQAPGASTTSKSKKCPLWDTVELRHYDEVRAAAERATAEYHGDHPDIDEADIKVDLPKSPNLQQTQQPYHHANPPQFHMAVPPGVNVNDYEWDPNLHYALLAMRERVWRRRWVD</sequence>
<keyword evidence="3" id="KW-0479">Metal-binding</keyword>
<feature type="compositionally biased region" description="Low complexity" evidence="8">
    <location>
        <begin position="153"/>
        <end position="163"/>
    </location>
</feature>
<feature type="region of interest" description="Disordered" evidence="8">
    <location>
        <begin position="148"/>
        <end position="170"/>
    </location>
</feature>
<dbReference type="GeneID" id="66108308"/>
<dbReference type="EMBL" id="MU250531">
    <property type="protein sequence ID" value="KAG7447786.1"/>
    <property type="molecule type" value="Genomic_DNA"/>
</dbReference>
<comment type="pathway">
    <text evidence="1">Protein modification; protein ubiquitination.</text>
</comment>
<evidence type="ECO:0000256" key="4">
    <source>
        <dbReference type="ARBA" id="ARBA00022737"/>
    </source>
</evidence>
<feature type="region of interest" description="Disordered" evidence="8">
    <location>
        <begin position="1"/>
        <end position="31"/>
    </location>
</feature>
<dbReference type="InterPro" id="IPR047544">
    <property type="entry name" value="RING-HC_RBR_RNF216"/>
</dbReference>
<evidence type="ECO:0000256" key="1">
    <source>
        <dbReference type="ARBA" id="ARBA00004906"/>
    </source>
</evidence>
<feature type="compositionally biased region" description="Basic residues" evidence="8">
    <location>
        <begin position="18"/>
        <end position="31"/>
    </location>
</feature>
<evidence type="ECO:0000256" key="5">
    <source>
        <dbReference type="ARBA" id="ARBA00022771"/>
    </source>
</evidence>
<accession>A0A9P8AU90</accession>
<reference evidence="10" key="1">
    <citation type="submission" date="2020-11" db="EMBL/GenBank/DDBJ databases">
        <title>Adaptations for nitrogen fixation in a non-lichenized fungal sporocarp promotes dispersal by wood-feeding termites.</title>
        <authorList>
            <consortium name="DOE Joint Genome Institute"/>
            <person name="Koch R.A."/>
            <person name="Yoon G."/>
            <person name="Arayal U."/>
            <person name="Lail K."/>
            <person name="Amirebrahimi M."/>
            <person name="Labutti K."/>
            <person name="Lipzen A."/>
            <person name="Riley R."/>
            <person name="Barry K."/>
            <person name="Henrissat B."/>
            <person name="Grigoriev I.V."/>
            <person name="Herr J.R."/>
            <person name="Aime M.C."/>
        </authorList>
    </citation>
    <scope>NUCLEOTIDE SEQUENCE</scope>
    <source>
        <strain evidence="10">MCA 3950</strain>
    </source>
</reference>
<name>A0A9P8AU90_9AGAR</name>
<dbReference type="PANTHER" id="PTHR22770:SF47">
    <property type="entry name" value="E3 UBIQUITIN-PROTEIN LIGASE RNF216"/>
    <property type="match status" value="1"/>
</dbReference>
<dbReference type="InterPro" id="IPR047545">
    <property type="entry name" value="BRcat_RBR_RNF216"/>
</dbReference>
<gene>
    <name evidence="10" type="ORF">BT62DRAFT_930827</name>
</gene>
<evidence type="ECO:0000256" key="6">
    <source>
        <dbReference type="ARBA" id="ARBA00022786"/>
    </source>
</evidence>
<dbReference type="GO" id="GO:0008270">
    <property type="term" value="F:zinc ion binding"/>
    <property type="evidence" value="ECO:0007669"/>
    <property type="project" value="UniProtKB-KW"/>
</dbReference>
<dbReference type="AlphaFoldDB" id="A0A9P8AU90"/>
<dbReference type="SMART" id="SM00647">
    <property type="entry name" value="IBR"/>
    <property type="match status" value="2"/>
</dbReference>
<protein>
    <recommendedName>
        <fullName evidence="9">RING-type domain-containing protein</fullName>
    </recommendedName>
</protein>
<dbReference type="InterPro" id="IPR051628">
    <property type="entry name" value="LUBAC_E3_Ligases"/>
</dbReference>
<dbReference type="Pfam" id="PF26200">
    <property type="entry name" value="Rcat_RNF216"/>
    <property type="match status" value="1"/>
</dbReference>
<keyword evidence="4" id="KW-0677">Repeat</keyword>
<keyword evidence="6" id="KW-0833">Ubl conjugation pathway</keyword>
<evidence type="ECO:0000256" key="7">
    <source>
        <dbReference type="ARBA" id="ARBA00022833"/>
    </source>
</evidence>
<feature type="domain" description="RING-type" evidence="9">
    <location>
        <begin position="286"/>
        <end position="509"/>
    </location>
</feature>
<dbReference type="SUPFAM" id="SSF57850">
    <property type="entry name" value="RING/U-box"/>
    <property type="match status" value="2"/>
</dbReference>
<keyword evidence="2" id="KW-0808">Transferase</keyword>
<dbReference type="CDD" id="cd16630">
    <property type="entry name" value="RING-HC_RBR_RNF216"/>
    <property type="match status" value="1"/>
</dbReference>
<dbReference type="Proteomes" id="UP000812287">
    <property type="component" value="Unassembled WGS sequence"/>
</dbReference>
<evidence type="ECO:0000259" key="9">
    <source>
        <dbReference type="PROSITE" id="PS51873"/>
    </source>
</evidence>
<dbReference type="OrthoDB" id="10009520at2759"/>
<dbReference type="InterPro" id="IPR013083">
    <property type="entry name" value="Znf_RING/FYVE/PHD"/>
</dbReference>
<dbReference type="InterPro" id="IPR047546">
    <property type="entry name" value="Rcat_RBR_RNF216"/>
</dbReference>
<evidence type="ECO:0000256" key="3">
    <source>
        <dbReference type="ARBA" id="ARBA00022723"/>
    </source>
</evidence>
<dbReference type="Gene3D" id="3.30.40.10">
    <property type="entry name" value="Zinc/RING finger domain, C3HC4 (zinc finger)"/>
    <property type="match status" value="1"/>
</dbReference>
<evidence type="ECO:0000313" key="11">
    <source>
        <dbReference type="Proteomes" id="UP000812287"/>
    </source>
</evidence>
<comment type="caution">
    <text evidence="10">The sequence shown here is derived from an EMBL/GenBank/DDBJ whole genome shotgun (WGS) entry which is preliminary data.</text>
</comment>
<organism evidence="10 11">
    <name type="scientific">Guyanagaster necrorhizus</name>
    <dbReference type="NCBI Taxonomy" id="856835"/>
    <lineage>
        <taxon>Eukaryota</taxon>
        <taxon>Fungi</taxon>
        <taxon>Dikarya</taxon>
        <taxon>Basidiomycota</taxon>
        <taxon>Agaricomycotina</taxon>
        <taxon>Agaricomycetes</taxon>
        <taxon>Agaricomycetidae</taxon>
        <taxon>Agaricales</taxon>
        <taxon>Marasmiineae</taxon>
        <taxon>Physalacriaceae</taxon>
        <taxon>Guyanagaster</taxon>
    </lineage>
</organism>
<dbReference type="CDD" id="cd20353">
    <property type="entry name" value="Rcat_RBR_RNF216"/>
    <property type="match status" value="1"/>
</dbReference>
<dbReference type="GO" id="GO:0016740">
    <property type="term" value="F:transferase activity"/>
    <property type="evidence" value="ECO:0007669"/>
    <property type="project" value="UniProtKB-KW"/>
</dbReference>